<gene>
    <name evidence="2" type="ORF">METHB2_20016</name>
</gene>
<dbReference type="Proteomes" id="UP000494216">
    <property type="component" value="Unassembled WGS sequence"/>
</dbReference>
<keyword evidence="1" id="KW-0472">Membrane</keyword>
<keyword evidence="3" id="KW-1185">Reference proteome</keyword>
<keyword evidence="1" id="KW-1133">Transmembrane helix</keyword>
<protein>
    <submittedName>
        <fullName evidence="2">Uncharacterized protein</fullName>
    </submittedName>
</protein>
<evidence type="ECO:0000313" key="2">
    <source>
        <dbReference type="EMBL" id="CAA9890185.1"/>
    </source>
</evidence>
<evidence type="ECO:0000313" key="3">
    <source>
        <dbReference type="Proteomes" id="UP000494216"/>
    </source>
</evidence>
<dbReference type="EMBL" id="CADCXN010000047">
    <property type="protein sequence ID" value="CAA9890185.1"/>
    <property type="molecule type" value="Genomic_DNA"/>
</dbReference>
<accession>A0A8S0WZH2</accession>
<proteinExistence type="predicted"/>
<comment type="caution">
    <text evidence="2">The sequence shown here is derived from an EMBL/GenBank/DDBJ whole genome shotgun (WGS) entry which is preliminary data.</text>
</comment>
<evidence type="ECO:0000256" key="1">
    <source>
        <dbReference type="SAM" id="Phobius"/>
    </source>
</evidence>
<reference evidence="2 3" key="1">
    <citation type="submission" date="2020-02" db="EMBL/GenBank/DDBJ databases">
        <authorList>
            <person name="Hogendoorn C."/>
        </authorList>
    </citation>
    <scope>NUCLEOTIDE SEQUENCE [LARGE SCALE GENOMIC DNA]</scope>
    <source>
        <strain evidence="2">METHB21</strain>
    </source>
</reference>
<feature type="transmembrane region" description="Helical" evidence="1">
    <location>
        <begin position="12"/>
        <end position="29"/>
    </location>
</feature>
<dbReference type="AlphaFoldDB" id="A0A8S0WZH2"/>
<dbReference type="RefSeq" id="WP_174625147.1">
    <property type="nucleotide sequence ID" value="NZ_CADCXN010000047.1"/>
</dbReference>
<organism evidence="2 3">
    <name type="scientific">Candidatus Methylobacter favarea</name>
    <dbReference type="NCBI Taxonomy" id="2707345"/>
    <lineage>
        <taxon>Bacteria</taxon>
        <taxon>Pseudomonadati</taxon>
        <taxon>Pseudomonadota</taxon>
        <taxon>Gammaproteobacteria</taxon>
        <taxon>Methylococcales</taxon>
        <taxon>Methylococcaceae</taxon>
        <taxon>Methylobacter</taxon>
    </lineage>
</organism>
<sequence>MAEEAQEKDNTWIIVGVAIASIILLVVLLKKDETRHLQSGAVQQLQNETFSKIEKRHTSNVTGTEGN</sequence>
<name>A0A8S0WZH2_9GAMM</name>
<keyword evidence="1" id="KW-0812">Transmembrane</keyword>